<dbReference type="InterPro" id="IPR013103">
    <property type="entry name" value="RVT_2"/>
</dbReference>
<protein>
    <recommendedName>
        <fullName evidence="1">Reverse transcriptase Ty1/copia-type domain-containing protein</fullName>
    </recommendedName>
</protein>
<sequence length="91" mass="10623">MLVHDLDIVENNVQNGEQLDYVAWRCFYVPPYDNFIILLLYVDDMLIVGKSISRVDKLKKQLSESFDMKDMEVAKQILGINIICDKQTKKL</sequence>
<accession>A0A371HHA7</accession>
<dbReference type="EMBL" id="QJKJ01002602">
    <property type="protein sequence ID" value="RDY02102.1"/>
    <property type="molecule type" value="Genomic_DNA"/>
</dbReference>
<feature type="domain" description="Reverse transcriptase Ty1/copia-type" evidence="1">
    <location>
        <begin position="33"/>
        <end position="88"/>
    </location>
</feature>
<evidence type="ECO:0000313" key="2">
    <source>
        <dbReference type="EMBL" id="RDY02102.1"/>
    </source>
</evidence>
<proteinExistence type="predicted"/>
<dbReference type="Proteomes" id="UP000257109">
    <property type="component" value="Unassembled WGS sequence"/>
</dbReference>
<dbReference type="AlphaFoldDB" id="A0A371HHA7"/>
<name>A0A371HHA7_MUCPR</name>
<feature type="non-terminal residue" evidence="2">
    <location>
        <position position="1"/>
    </location>
</feature>
<dbReference type="OrthoDB" id="999247at2759"/>
<organism evidence="2 3">
    <name type="scientific">Mucuna pruriens</name>
    <name type="common">Velvet bean</name>
    <name type="synonym">Dolichos pruriens</name>
    <dbReference type="NCBI Taxonomy" id="157652"/>
    <lineage>
        <taxon>Eukaryota</taxon>
        <taxon>Viridiplantae</taxon>
        <taxon>Streptophyta</taxon>
        <taxon>Embryophyta</taxon>
        <taxon>Tracheophyta</taxon>
        <taxon>Spermatophyta</taxon>
        <taxon>Magnoliopsida</taxon>
        <taxon>eudicotyledons</taxon>
        <taxon>Gunneridae</taxon>
        <taxon>Pentapetalae</taxon>
        <taxon>rosids</taxon>
        <taxon>fabids</taxon>
        <taxon>Fabales</taxon>
        <taxon>Fabaceae</taxon>
        <taxon>Papilionoideae</taxon>
        <taxon>50 kb inversion clade</taxon>
        <taxon>NPAAA clade</taxon>
        <taxon>indigoferoid/millettioid clade</taxon>
        <taxon>Phaseoleae</taxon>
        <taxon>Mucuna</taxon>
    </lineage>
</organism>
<evidence type="ECO:0000259" key="1">
    <source>
        <dbReference type="Pfam" id="PF07727"/>
    </source>
</evidence>
<keyword evidence="3" id="KW-1185">Reference proteome</keyword>
<evidence type="ECO:0000313" key="3">
    <source>
        <dbReference type="Proteomes" id="UP000257109"/>
    </source>
</evidence>
<comment type="caution">
    <text evidence="2">The sequence shown here is derived from an EMBL/GenBank/DDBJ whole genome shotgun (WGS) entry which is preliminary data.</text>
</comment>
<reference evidence="2" key="1">
    <citation type="submission" date="2018-05" db="EMBL/GenBank/DDBJ databases">
        <title>Draft genome of Mucuna pruriens seed.</title>
        <authorList>
            <person name="Nnadi N.E."/>
            <person name="Vos R."/>
            <person name="Hasami M.H."/>
            <person name="Devisetty U.K."/>
            <person name="Aguiy J.C."/>
        </authorList>
    </citation>
    <scope>NUCLEOTIDE SEQUENCE [LARGE SCALE GENOMIC DNA]</scope>
    <source>
        <strain evidence="2">JCA_2017</strain>
    </source>
</reference>
<dbReference type="Pfam" id="PF07727">
    <property type="entry name" value="RVT_2"/>
    <property type="match status" value="1"/>
</dbReference>
<gene>
    <name evidence="2" type="ORF">CR513_14499</name>
</gene>